<evidence type="ECO:0000256" key="4">
    <source>
        <dbReference type="SAM" id="MobiDB-lite"/>
    </source>
</evidence>
<feature type="domain" description="Thiolase N-terminal" evidence="5">
    <location>
        <begin position="1"/>
        <end position="102"/>
    </location>
</feature>
<keyword evidence="2" id="KW-0808">Transferase</keyword>
<name>A0ABM1F814_PRICU</name>
<dbReference type="Pfam" id="PF00108">
    <property type="entry name" value="Thiolase_N"/>
    <property type="match status" value="1"/>
</dbReference>
<protein>
    <submittedName>
        <fullName evidence="7">Beta-ketothiolase BktB-like</fullName>
    </submittedName>
</protein>
<evidence type="ECO:0000256" key="1">
    <source>
        <dbReference type="ARBA" id="ARBA00010982"/>
    </source>
</evidence>
<evidence type="ECO:0000313" key="7">
    <source>
        <dbReference type="RefSeq" id="XP_014680585.1"/>
    </source>
</evidence>
<dbReference type="InterPro" id="IPR020616">
    <property type="entry name" value="Thiolase_N"/>
</dbReference>
<evidence type="ECO:0000259" key="5">
    <source>
        <dbReference type="Pfam" id="PF00108"/>
    </source>
</evidence>
<dbReference type="PANTHER" id="PTHR18919:SF107">
    <property type="entry name" value="ACETYL-COA ACETYLTRANSFERASE, CYTOSOLIC"/>
    <property type="match status" value="1"/>
</dbReference>
<keyword evidence="6" id="KW-1185">Reference proteome</keyword>
<dbReference type="RefSeq" id="XP_014680585.1">
    <property type="nucleotide sequence ID" value="XM_014825099.1"/>
</dbReference>
<dbReference type="SUPFAM" id="SSF53901">
    <property type="entry name" value="Thiolase-like"/>
    <property type="match status" value="1"/>
</dbReference>
<keyword evidence="3" id="KW-0012">Acyltransferase</keyword>
<reference evidence="7" key="1">
    <citation type="submission" date="2025-08" db="UniProtKB">
        <authorList>
            <consortium name="RefSeq"/>
        </authorList>
    </citation>
    <scope>IDENTIFICATION</scope>
</reference>
<feature type="non-terminal residue" evidence="7">
    <location>
        <position position="1"/>
    </location>
</feature>
<dbReference type="PANTHER" id="PTHR18919">
    <property type="entry name" value="ACETYL-COA C-ACYLTRANSFERASE"/>
    <property type="match status" value="1"/>
</dbReference>
<gene>
    <name evidence="7" type="primary">LOC106820592</name>
</gene>
<evidence type="ECO:0000256" key="2">
    <source>
        <dbReference type="ARBA" id="ARBA00022679"/>
    </source>
</evidence>
<accession>A0ABM1F814</accession>
<dbReference type="Proteomes" id="UP000695022">
    <property type="component" value="Unplaced"/>
</dbReference>
<dbReference type="PROSITE" id="PS00098">
    <property type="entry name" value="THIOLASE_1"/>
    <property type="match status" value="1"/>
</dbReference>
<evidence type="ECO:0000313" key="6">
    <source>
        <dbReference type="Proteomes" id="UP000695022"/>
    </source>
</evidence>
<proteinExistence type="inferred from homology"/>
<dbReference type="Gene3D" id="3.40.47.10">
    <property type="match status" value="1"/>
</dbReference>
<dbReference type="InterPro" id="IPR016039">
    <property type="entry name" value="Thiolase-like"/>
</dbReference>
<dbReference type="GeneID" id="106820592"/>
<feature type="non-terminal residue" evidence="7">
    <location>
        <position position="103"/>
    </location>
</feature>
<feature type="region of interest" description="Disordered" evidence="4">
    <location>
        <begin position="84"/>
        <end position="103"/>
    </location>
</feature>
<sequence>INRLCGSGLQAIVTASQLIKLGDVSLAVAGGTENMSRGGYLMPSHRWGQRLGDGTVTDMVTGALTDPFGLGHMGITGENVARNHEISRSEQDSFSLESHRRAS</sequence>
<comment type="similarity">
    <text evidence="1">Belongs to the thiolase-like superfamily. Thiolase family.</text>
</comment>
<dbReference type="InterPro" id="IPR020615">
    <property type="entry name" value="Thiolase_acyl_enz_int_AS"/>
</dbReference>
<organism evidence="6 7">
    <name type="scientific">Priapulus caudatus</name>
    <name type="common">Priapulid worm</name>
    <dbReference type="NCBI Taxonomy" id="37621"/>
    <lineage>
        <taxon>Eukaryota</taxon>
        <taxon>Metazoa</taxon>
        <taxon>Ecdysozoa</taxon>
        <taxon>Scalidophora</taxon>
        <taxon>Priapulida</taxon>
        <taxon>Priapulimorpha</taxon>
        <taxon>Priapulimorphida</taxon>
        <taxon>Priapulidae</taxon>
        <taxon>Priapulus</taxon>
    </lineage>
</organism>
<evidence type="ECO:0000256" key="3">
    <source>
        <dbReference type="ARBA" id="ARBA00023315"/>
    </source>
</evidence>